<sequence>MTHRITRRGALGLAGGIAGTVLAAPALHAQAGWPNGPIRIVVPFAPGGSTDAVARLVSPGLTQRLGQSVVVENRSGAAGSIGTEVVAHAKPDGQTWLLTFDSHAVMPALLPSLPFDLTRDLDPVMLIGGAPYVIATKPDKPYHTLADLVNAAKARPDAVSYGSTGNGTIGHLTMMLLQQRTGTKMPHIAYRGGGLAVNDTVAGHVDVMIGSAALLAPHISGGSLRAIAQFGPSRLPGLAQVQTGEEAGFPGLLAEAWWGVFAPAGTPAPIVARVNAALRESLNEERARKMMEETQQARLVLSSPAELKTFVDGQMETWGQVVRDNAIRAD</sequence>
<keyword evidence="2" id="KW-0732">Signal</keyword>
<dbReference type="Gene3D" id="3.40.190.150">
    <property type="entry name" value="Bordetella uptake gene, domain 1"/>
    <property type="match status" value="1"/>
</dbReference>
<dbReference type="RefSeq" id="WP_111397153.1">
    <property type="nucleotide sequence ID" value="NZ_QKYU01000005.1"/>
</dbReference>
<evidence type="ECO:0000313" key="3">
    <source>
        <dbReference type="EMBL" id="PZW48259.1"/>
    </source>
</evidence>
<keyword evidence="4" id="KW-1185">Reference proteome</keyword>
<evidence type="ECO:0000313" key="4">
    <source>
        <dbReference type="Proteomes" id="UP000249688"/>
    </source>
</evidence>
<organism evidence="3 4">
    <name type="scientific">Humitalea rosea</name>
    <dbReference type="NCBI Taxonomy" id="990373"/>
    <lineage>
        <taxon>Bacteria</taxon>
        <taxon>Pseudomonadati</taxon>
        <taxon>Pseudomonadota</taxon>
        <taxon>Alphaproteobacteria</taxon>
        <taxon>Acetobacterales</taxon>
        <taxon>Roseomonadaceae</taxon>
        <taxon>Humitalea</taxon>
    </lineage>
</organism>
<reference evidence="3 4" key="1">
    <citation type="submission" date="2018-06" db="EMBL/GenBank/DDBJ databases">
        <title>Genomic Encyclopedia of Archaeal and Bacterial Type Strains, Phase II (KMG-II): from individual species to whole genera.</title>
        <authorList>
            <person name="Goeker M."/>
        </authorList>
    </citation>
    <scope>NUCLEOTIDE SEQUENCE [LARGE SCALE GENOMIC DNA]</scope>
    <source>
        <strain evidence="3 4">DSM 24525</strain>
    </source>
</reference>
<dbReference type="PANTHER" id="PTHR42928">
    <property type="entry name" value="TRICARBOXYLATE-BINDING PROTEIN"/>
    <property type="match status" value="1"/>
</dbReference>
<comment type="caution">
    <text evidence="3">The sequence shown here is derived from an EMBL/GenBank/DDBJ whole genome shotgun (WGS) entry which is preliminary data.</text>
</comment>
<dbReference type="Proteomes" id="UP000249688">
    <property type="component" value="Unassembled WGS sequence"/>
</dbReference>
<comment type="similarity">
    <text evidence="1">Belongs to the UPF0065 (bug) family.</text>
</comment>
<proteinExistence type="inferred from homology"/>
<dbReference type="PANTHER" id="PTHR42928:SF5">
    <property type="entry name" value="BLR1237 PROTEIN"/>
    <property type="match status" value="1"/>
</dbReference>
<dbReference type="PIRSF" id="PIRSF017082">
    <property type="entry name" value="YflP"/>
    <property type="match status" value="1"/>
</dbReference>
<dbReference type="OrthoDB" id="8251536at2"/>
<dbReference type="SUPFAM" id="SSF53850">
    <property type="entry name" value="Periplasmic binding protein-like II"/>
    <property type="match status" value="1"/>
</dbReference>
<feature type="signal peptide" evidence="2">
    <location>
        <begin position="1"/>
        <end position="23"/>
    </location>
</feature>
<dbReference type="InterPro" id="IPR006311">
    <property type="entry name" value="TAT_signal"/>
</dbReference>
<dbReference type="EMBL" id="QKYU01000005">
    <property type="protein sequence ID" value="PZW48259.1"/>
    <property type="molecule type" value="Genomic_DNA"/>
</dbReference>
<feature type="chain" id="PRO_5015839864" evidence="2">
    <location>
        <begin position="24"/>
        <end position="330"/>
    </location>
</feature>
<dbReference type="InterPro" id="IPR042100">
    <property type="entry name" value="Bug_dom1"/>
</dbReference>
<protein>
    <submittedName>
        <fullName evidence="3">Tripartite-type tricarboxylate transporter receptor subunit TctC</fullName>
    </submittedName>
</protein>
<name>A0A2W7KJP2_9PROT</name>
<evidence type="ECO:0000256" key="2">
    <source>
        <dbReference type="SAM" id="SignalP"/>
    </source>
</evidence>
<dbReference type="Pfam" id="PF03401">
    <property type="entry name" value="TctC"/>
    <property type="match status" value="1"/>
</dbReference>
<dbReference type="AlphaFoldDB" id="A0A2W7KJP2"/>
<gene>
    <name evidence="3" type="ORF">C8P66_1056</name>
</gene>
<dbReference type="PROSITE" id="PS51318">
    <property type="entry name" value="TAT"/>
    <property type="match status" value="1"/>
</dbReference>
<dbReference type="CDD" id="cd13578">
    <property type="entry name" value="PBP2_Bug27"/>
    <property type="match status" value="1"/>
</dbReference>
<dbReference type="Gene3D" id="3.40.190.10">
    <property type="entry name" value="Periplasmic binding protein-like II"/>
    <property type="match status" value="1"/>
</dbReference>
<dbReference type="InterPro" id="IPR005064">
    <property type="entry name" value="BUG"/>
</dbReference>
<accession>A0A2W7KJP2</accession>
<keyword evidence="3" id="KW-0675">Receptor</keyword>
<evidence type="ECO:0000256" key="1">
    <source>
        <dbReference type="ARBA" id="ARBA00006987"/>
    </source>
</evidence>